<protein>
    <recommendedName>
        <fullName evidence="1">DUF3615 domain-containing protein</fullName>
    </recommendedName>
</protein>
<dbReference type="Proteomes" id="UP001163823">
    <property type="component" value="Chromosome 2"/>
</dbReference>
<evidence type="ECO:0000313" key="3">
    <source>
        <dbReference type="Proteomes" id="UP001163823"/>
    </source>
</evidence>
<feature type="domain" description="DUF3615" evidence="1">
    <location>
        <begin position="44"/>
        <end position="138"/>
    </location>
</feature>
<dbReference type="EMBL" id="JARAOO010000002">
    <property type="protein sequence ID" value="KAJ7979306.1"/>
    <property type="molecule type" value="Genomic_DNA"/>
</dbReference>
<proteinExistence type="predicted"/>
<evidence type="ECO:0000313" key="2">
    <source>
        <dbReference type="EMBL" id="KAJ7979306.1"/>
    </source>
</evidence>
<evidence type="ECO:0000259" key="1">
    <source>
        <dbReference type="Pfam" id="PF12274"/>
    </source>
</evidence>
<dbReference type="PANTHER" id="PTHR34710:SF15">
    <property type="entry name" value="OS03G0834100 PROTEIN"/>
    <property type="match status" value="1"/>
</dbReference>
<dbReference type="PANTHER" id="PTHR34710">
    <property type="entry name" value="OS03G0834100 PROTEIN"/>
    <property type="match status" value="1"/>
</dbReference>
<organism evidence="2 3">
    <name type="scientific">Quillaja saponaria</name>
    <name type="common">Soap bark tree</name>
    <dbReference type="NCBI Taxonomy" id="32244"/>
    <lineage>
        <taxon>Eukaryota</taxon>
        <taxon>Viridiplantae</taxon>
        <taxon>Streptophyta</taxon>
        <taxon>Embryophyta</taxon>
        <taxon>Tracheophyta</taxon>
        <taxon>Spermatophyta</taxon>
        <taxon>Magnoliopsida</taxon>
        <taxon>eudicotyledons</taxon>
        <taxon>Gunneridae</taxon>
        <taxon>Pentapetalae</taxon>
        <taxon>rosids</taxon>
        <taxon>fabids</taxon>
        <taxon>Fabales</taxon>
        <taxon>Quillajaceae</taxon>
        <taxon>Quillaja</taxon>
    </lineage>
</organism>
<comment type="caution">
    <text evidence="2">The sequence shown here is derived from an EMBL/GenBank/DDBJ whole genome shotgun (WGS) entry which is preliminary data.</text>
</comment>
<accession>A0AAD7QEB8</accession>
<dbReference type="Pfam" id="PF12274">
    <property type="entry name" value="DUF3615"/>
    <property type="match status" value="2"/>
</dbReference>
<sequence length="443" mass="50060">MQPSAFFSETCPFDISELKQQPPPYVDWWDLPEHMDNCTKYAGMAVDYHNSNHKDADFELVEPLNYMYLLHGPYPYAHLNYVARNRNPNCNDTSPVLFFAELNTRNNEFTVCSVVVPGSPLCKIGCGVCRPDGMMYHPLYGCVAGNYCYEAGDLSVPSRYQERVKKHFWELYTSVCTIKVPDANEAYELKSKTGWLAKKALACYNYYRDFELVEIKSAVRFVESETYIWVHLNFMARRKGCSDACPQRFFAEILDHFGYLRVNQCTIVEPDASDDSNAKIKIGCGVCPSFGTLYHPVGKYDTGFSGTILEVMEEKWSCIRKHVLLPVAECPEAHIRSGRIGSSSFIEDKCLFQLEEGKPENLQVMVEPAVRDALRTALEDHTIFCRDGCTGNCVNLDRYYSGSGLLGTDAIYNPNYDPQDASLPAAVPPNTLELPCPRPISNL</sequence>
<dbReference type="InterPro" id="IPR022059">
    <property type="entry name" value="DUF3615"/>
</dbReference>
<dbReference type="AlphaFoldDB" id="A0AAD7QEB8"/>
<reference evidence="2" key="1">
    <citation type="journal article" date="2023" name="Science">
        <title>Elucidation of the pathway for biosynthesis of saponin adjuvants from the soapbark tree.</title>
        <authorList>
            <person name="Reed J."/>
            <person name="Orme A."/>
            <person name="El-Demerdash A."/>
            <person name="Owen C."/>
            <person name="Martin L.B.B."/>
            <person name="Misra R.C."/>
            <person name="Kikuchi S."/>
            <person name="Rejzek M."/>
            <person name="Martin A.C."/>
            <person name="Harkess A."/>
            <person name="Leebens-Mack J."/>
            <person name="Louveau T."/>
            <person name="Stephenson M.J."/>
            <person name="Osbourn A."/>
        </authorList>
    </citation>
    <scope>NUCLEOTIDE SEQUENCE</scope>
    <source>
        <strain evidence="2">S10</strain>
    </source>
</reference>
<feature type="domain" description="DUF3615" evidence="1">
    <location>
        <begin position="199"/>
        <end position="296"/>
    </location>
</feature>
<name>A0AAD7QEB8_QUISA</name>
<dbReference type="KEGG" id="qsa:O6P43_002720"/>
<keyword evidence="3" id="KW-1185">Reference proteome</keyword>
<gene>
    <name evidence="2" type="ORF">O6P43_002720</name>
</gene>